<accession>D1B9L6</accession>
<dbReference type="PANTHER" id="PTHR43302:SF5">
    <property type="entry name" value="TRANSPORTER ARSB-RELATED"/>
    <property type="match status" value="1"/>
</dbReference>
<dbReference type="Pfam" id="PF03600">
    <property type="entry name" value="CitMHS"/>
    <property type="match status" value="1"/>
</dbReference>
<evidence type="ECO:0000256" key="1">
    <source>
        <dbReference type="ARBA" id="ARBA00004651"/>
    </source>
</evidence>
<feature type="transmembrane region" description="Helical" evidence="8">
    <location>
        <begin position="94"/>
        <end position="124"/>
    </location>
</feature>
<organism evidence="10 11">
    <name type="scientific">Thermanaerovibrio acidaminovorans (strain ATCC 49978 / DSM 6589 / Su883)</name>
    <name type="common">Selenomonas acidaminovorans</name>
    <dbReference type="NCBI Taxonomy" id="525903"/>
    <lineage>
        <taxon>Bacteria</taxon>
        <taxon>Thermotogati</taxon>
        <taxon>Synergistota</taxon>
        <taxon>Synergistia</taxon>
        <taxon>Synergistales</taxon>
        <taxon>Synergistaceae</taxon>
        <taxon>Thermanaerovibrio</taxon>
    </lineage>
</organism>
<dbReference type="Proteomes" id="UP000002030">
    <property type="component" value="Chromosome"/>
</dbReference>
<feature type="domain" description="Citrate transporter-like" evidence="9">
    <location>
        <begin position="25"/>
        <end position="350"/>
    </location>
</feature>
<reference evidence="10 11" key="1">
    <citation type="journal article" date="2009" name="Stand. Genomic Sci.">
        <title>Complete genome sequence of Thermanaerovibrio acidaminovorans type strain (Su883).</title>
        <authorList>
            <person name="Chovatia M."/>
            <person name="Sikorski J."/>
            <person name="Schroder M."/>
            <person name="Lapidus A."/>
            <person name="Nolan M."/>
            <person name="Tice H."/>
            <person name="Glavina Del Rio T."/>
            <person name="Copeland A."/>
            <person name="Cheng J.F."/>
            <person name="Lucas S."/>
            <person name="Chen F."/>
            <person name="Bruce D."/>
            <person name="Goodwin L."/>
            <person name="Pitluck S."/>
            <person name="Ivanova N."/>
            <person name="Mavromatis K."/>
            <person name="Ovchinnikova G."/>
            <person name="Pati A."/>
            <person name="Chen A."/>
            <person name="Palaniappan K."/>
            <person name="Land M."/>
            <person name="Hauser L."/>
            <person name="Chang Y.J."/>
            <person name="Jeffries C.D."/>
            <person name="Chain P."/>
            <person name="Saunders E."/>
            <person name="Detter J.C."/>
            <person name="Brettin T."/>
            <person name="Rohde M."/>
            <person name="Goker M."/>
            <person name="Spring S."/>
            <person name="Bristow J."/>
            <person name="Markowitz V."/>
            <person name="Hugenholtz P."/>
            <person name="Kyrpides N.C."/>
            <person name="Klenk H.P."/>
            <person name="Eisen J.A."/>
        </authorList>
    </citation>
    <scope>NUCLEOTIDE SEQUENCE [LARGE SCALE GENOMIC DNA]</scope>
    <source>
        <strain evidence="11">ATCC 49978 / DSM 6589 / Su883</strain>
    </source>
</reference>
<dbReference type="PATRIC" id="fig|525903.6.peg.737"/>
<evidence type="ECO:0000256" key="8">
    <source>
        <dbReference type="SAM" id="Phobius"/>
    </source>
</evidence>
<evidence type="ECO:0000256" key="5">
    <source>
        <dbReference type="ARBA" id="ARBA00022692"/>
    </source>
</evidence>
<dbReference type="PANTHER" id="PTHR43302">
    <property type="entry name" value="TRANSPORTER ARSB-RELATED"/>
    <property type="match status" value="1"/>
</dbReference>
<keyword evidence="4" id="KW-1003">Cell membrane</keyword>
<feature type="transmembrane region" description="Helical" evidence="8">
    <location>
        <begin position="266"/>
        <end position="287"/>
    </location>
</feature>
<dbReference type="EMBL" id="CP001818">
    <property type="protein sequence ID" value="ACZ18969.1"/>
    <property type="molecule type" value="Genomic_DNA"/>
</dbReference>
<dbReference type="PRINTS" id="PR00758">
    <property type="entry name" value="ARSENICPUMP"/>
</dbReference>
<evidence type="ECO:0000256" key="4">
    <source>
        <dbReference type="ARBA" id="ARBA00022475"/>
    </source>
</evidence>
<dbReference type="InterPro" id="IPR000802">
    <property type="entry name" value="Arsenical_pump_ArsB"/>
</dbReference>
<comment type="subcellular location">
    <subcellularLocation>
        <location evidence="1">Cell membrane</location>
        <topology evidence="1">Multi-pass membrane protein</topology>
    </subcellularLocation>
</comment>
<evidence type="ECO:0000313" key="11">
    <source>
        <dbReference type="Proteomes" id="UP000002030"/>
    </source>
</evidence>
<feature type="transmembrane region" description="Helical" evidence="8">
    <location>
        <begin position="384"/>
        <end position="401"/>
    </location>
</feature>
<keyword evidence="6 8" id="KW-1133">Transmembrane helix</keyword>
<dbReference type="GO" id="GO:0015105">
    <property type="term" value="F:arsenite transmembrane transporter activity"/>
    <property type="evidence" value="ECO:0007669"/>
    <property type="project" value="InterPro"/>
</dbReference>
<sequence length="402" mass="43613">MLEPSVIIFLLSYTVLAIGGTPVLRIDRTGAVIIGASLMVFLGILSPEEAYGAIDYKTLATLFGLMVLVAHFRLSGAVNILCSRMLRLVTTPKGMLAVMIPVAGALSALFINDTICLMLTPVVLSLTYSMGTDPRPHLIALCMAANIGSVMTITGNPQNLIIGLSSGISYGRFFIKMLPPTIMGLTVTYLVIRLNYRDELSRWSPRGHQEGGFVYHRWMVIKFSILSLACIGGFFLGMPIEVVSMAVASAFLITRRVKPDKVYAMIDFKLLLLFLGLFIIMGAFQRSNAFALLESKAALMLGGSWRLVWSSTILSNLVSNVPAVMLFKPLIQGLGLGERAWLLLAMSSTFAGNLTILGSIANIIVVEGASSRVRISFLEHLRSGIPITLASISLGALWLIFF</sequence>
<dbReference type="InterPro" id="IPR004680">
    <property type="entry name" value="Cit_transptr-like_dom"/>
</dbReference>
<evidence type="ECO:0000256" key="6">
    <source>
        <dbReference type="ARBA" id="ARBA00022989"/>
    </source>
</evidence>
<feature type="transmembrane region" description="Helical" evidence="8">
    <location>
        <begin position="6"/>
        <end position="24"/>
    </location>
</feature>
<name>D1B9L6_THEAS</name>
<evidence type="ECO:0000256" key="2">
    <source>
        <dbReference type="ARBA" id="ARBA00009843"/>
    </source>
</evidence>
<evidence type="ECO:0000256" key="7">
    <source>
        <dbReference type="ARBA" id="ARBA00023136"/>
    </source>
</evidence>
<evidence type="ECO:0000256" key="3">
    <source>
        <dbReference type="ARBA" id="ARBA00022448"/>
    </source>
</evidence>
<feature type="transmembrane region" description="Helical" evidence="8">
    <location>
        <begin position="59"/>
        <end position="82"/>
    </location>
</feature>
<dbReference type="CDD" id="cd01117">
    <property type="entry name" value="YbiR_permease"/>
    <property type="match status" value="1"/>
</dbReference>
<comment type="similarity">
    <text evidence="2">Belongs to the CitM (TC 2.A.11) transporter family.</text>
</comment>
<feature type="transmembrane region" description="Helical" evidence="8">
    <location>
        <begin position="340"/>
        <end position="364"/>
    </location>
</feature>
<feature type="transmembrane region" description="Helical" evidence="8">
    <location>
        <begin position="225"/>
        <end position="254"/>
    </location>
</feature>
<dbReference type="OrthoDB" id="9765532at2"/>
<dbReference type="EnsemblBacteria" id="ACZ18969">
    <property type="protein sequence ID" value="ACZ18969"/>
    <property type="gene ID" value="Taci_0736"/>
</dbReference>
<gene>
    <name evidence="10" type="ordered locus">Taci_0736</name>
</gene>
<proteinExistence type="inferred from homology"/>
<keyword evidence="11" id="KW-1185">Reference proteome</keyword>
<feature type="transmembrane region" description="Helical" evidence="8">
    <location>
        <begin position="173"/>
        <end position="192"/>
    </location>
</feature>
<dbReference type="GO" id="GO:0005886">
    <property type="term" value="C:plasma membrane"/>
    <property type="evidence" value="ECO:0007669"/>
    <property type="project" value="UniProtKB-SubCell"/>
</dbReference>
<feature type="transmembrane region" description="Helical" evidence="8">
    <location>
        <begin position="31"/>
        <end position="47"/>
    </location>
</feature>
<dbReference type="HOGENOM" id="CLU_011920_3_0_0"/>
<dbReference type="AlphaFoldDB" id="D1B9L6"/>
<dbReference type="STRING" id="525903.Taci_0736"/>
<dbReference type="KEGG" id="tai:Taci_0736"/>
<dbReference type="RefSeq" id="WP_012869484.1">
    <property type="nucleotide sequence ID" value="NC_013522.1"/>
</dbReference>
<keyword evidence="7 8" id="KW-0472">Membrane</keyword>
<keyword evidence="5 8" id="KW-0812">Transmembrane</keyword>
<evidence type="ECO:0000259" key="9">
    <source>
        <dbReference type="Pfam" id="PF03600"/>
    </source>
</evidence>
<protein>
    <submittedName>
        <fullName evidence="10">Citrate transporter</fullName>
    </submittedName>
</protein>
<evidence type="ECO:0000313" key="10">
    <source>
        <dbReference type="EMBL" id="ACZ18969.1"/>
    </source>
</evidence>
<feature type="transmembrane region" description="Helical" evidence="8">
    <location>
        <begin position="307"/>
        <end position="328"/>
    </location>
</feature>
<dbReference type="eggNOG" id="COG1055">
    <property type="taxonomic scope" value="Bacteria"/>
</dbReference>
<keyword evidence="3" id="KW-0813">Transport</keyword>